<dbReference type="EMBL" id="HBUF01533094">
    <property type="protein sequence ID" value="CAG6752366.1"/>
    <property type="molecule type" value="Transcribed_RNA"/>
</dbReference>
<name>A0A8D9EG33_9HEMI</name>
<dbReference type="AlphaFoldDB" id="A0A8D9EG33"/>
<evidence type="ECO:0000313" key="1">
    <source>
        <dbReference type="EMBL" id="CAG6752366.1"/>
    </source>
</evidence>
<accession>A0A8D9EG33</accession>
<proteinExistence type="predicted"/>
<protein>
    <submittedName>
        <fullName evidence="1">Uncharacterized protein</fullName>
    </submittedName>
</protein>
<organism evidence="1">
    <name type="scientific">Cacopsylla melanoneura</name>
    <dbReference type="NCBI Taxonomy" id="428564"/>
    <lineage>
        <taxon>Eukaryota</taxon>
        <taxon>Metazoa</taxon>
        <taxon>Ecdysozoa</taxon>
        <taxon>Arthropoda</taxon>
        <taxon>Hexapoda</taxon>
        <taxon>Insecta</taxon>
        <taxon>Pterygota</taxon>
        <taxon>Neoptera</taxon>
        <taxon>Paraneoptera</taxon>
        <taxon>Hemiptera</taxon>
        <taxon>Sternorrhyncha</taxon>
        <taxon>Psylloidea</taxon>
        <taxon>Psyllidae</taxon>
        <taxon>Psyllinae</taxon>
        <taxon>Cacopsylla</taxon>
    </lineage>
</organism>
<reference evidence="1" key="1">
    <citation type="submission" date="2021-05" db="EMBL/GenBank/DDBJ databases">
        <authorList>
            <person name="Alioto T."/>
            <person name="Alioto T."/>
            <person name="Gomez Garrido J."/>
        </authorList>
    </citation>
    <scope>NUCLEOTIDE SEQUENCE</scope>
</reference>
<sequence>MNLGKILEKSKTPRKIWTYPSISLLLLTKFKYPLLLETASLRTFSVKTYSSHSCPTAITGSVVIVTECFVVIVAELLVPMVTELFTVVIAKPSPIVVLGDTSLIL</sequence>